<name>A0ACB7T4S6_HYAAI</name>
<accession>A0ACB7T4S6</accession>
<protein>
    <submittedName>
        <fullName evidence="1">Uncharacterized protein</fullName>
    </submittedName>
</protein>
<gene>
    <name evidence="1" type="ORF">HPB50_022238</name>
</gene>
<comment type="caution">
    <text evidence="1">The sequence shown here is derived from an EMBL/GenBank/DDBJ whole genome shotgun (WGS) entry which is preliminary data.</text>
</comment>
<proteinExistence type="predicted"/>
<sequence>MSHNSGDESGATNGEGASAQEGQSGGQFGGVKPERRLQELRRLRHQCGLSPWRVPRSVRGTEGVVGLLLFPLVAEWFPYLPYLSTRLSPTQNRDYSVIKETVLDELKLSTGECLKRLLGSGKRANEGWRPFATRLQSYVHFYLDARGCTFEALVELLVADQLKRNLSEEARRYVTLQEGRKWINAPGIATFLRTFEEAQGTNSAAKQVGQKAVESQVSGGFEQGPQPGNRSSAKSLGAEVKSKPRGCYACGASGHQRWNCPARERSQAAKDAGVNSGSLAARVSVEEPAAARGVLIPVSLGCKDINIRAVLDTGAEITMFRESAIPHKPVRPCGQVNLSVWGKGASEARGISAGNVPRA</sequence>
<organism evidence="1 2">
    <name type="scientific">Hyalomma asiaticum</name>
    <name type="common">Tick</name>
    <dbReference type="NCBI Taxonomy" id="266040"/>
    <lineage>
        <taxon>Eukaryota</taxon>
        <taxon>Metazoa</taxon>
        <taxon>Ecdysozoa</taxon>
        <taxon>Arthropoda</taxon>
        <taxon>Chelicerata</taxon>
        <taxon>Arachnida</taxon>
        <taxon>Acari</taxon>
        <taxon>Parasitiformes</taxon>
        <taxon>Ixodida</taxon>
        <taxon>Ixodoidea</taxon>
        <taxon>Ixodidae</taxon>
        <taxon>Hyalomminae</taxon>
        <taxon>Hyalomma</taxon>
    </lineage>
</organism>
<reference evidence="1" key="1">
    <citation type="submission" date="2020-05" db="EMBL/GenBank/DDBJ databases">
        <title>Large-scale comparative analyses of tick genomes elucidate their genetic diversity and vector capacities.</title>
        <authorList>
            <person name="Jia N."/>
            <person name="Wang J."/>
            <person name="Shi W."/>
            <person name="Du L."/>
            <person name="Sun Y."/>
            <person name="Zhan W."/>
            <person name="Jiang J."/>
            <person name="Wang Q."/>
            <person name="Zhang B."/>
            <person name="Ji P."/>
            <person name="Sakyi L.B."/>
            <person name="Cui X."/>
            <person name="Yuan T."/>
            <person name="Jiang B."/>
            <person name="Yang W."/>
            <person name="Lam T.T.-Y."/>
            <person name="Chang Q."/>
            <person name="Ding S."/>
            <person name="Wang X."/>
            <person name="Zhu J."/>
            <person name="Ruan X."/>
            <person name="Zhao L."/>
            <person name="Wei J."/>
            <person name="Que T."/>
            <person name="Du C."/>
            <person name="Cheng J."/>
            <person name="Dai P."/>
            <person name="Han X."/>
            <person name="Huang E."/>
            <person name="Gao Y."/>
            <person name="Liu J."/>
            <person name="Shao H."/>
            <person name="Ye R."/>
            <person name="Li L."/>
            <person name="Wei W."/>
            <person name="Wang X."/>
            <person name="Wang C."/>
            <person name="Yang T."/>
            <person name="Huo Q."/>
            <person name="Li W."/>
            <person name="Guo W."/>
            <person name="Chen H."/>
            <person name="Zhou L."/>
            <person name="Ni X."/>
            <person name="Tian J."/>
            <person name="Zhou Y."/>
            <person name="Sheng Y."/>
            <person name="Liu T."/>
            <person name="Pan Y."/>
            <person name="Xia L."/>
            <person name="Li J."/>
            <person name="Zhao F."/>
            <person name="Cao W."/>
        </authorList>
    </citation>
    <scope>NUCLEOTIDE SEQUENCE</scope>
    <source>
        <strain evidence="1">Hyas-2018</strain>
    </source>
</reference>
<evidence type="ECO:0000313" key="2">
    <source>
        <dbReference type="Proteomes" id="UP000821845"/>
    </source>
</evidence>
<evidence type="ECO:0000313" key="1">
    <source>
        <dbReference type="EMBL" id="KAH6939924.1"/>
    </source>
</evidence>
<dbReference type="EMBL" id="CM023482">
    <property type="protein sequence ID" value="KAH6939924.1"/>
    <property type="molecule type" value="Genomic_DNA"/>
</dbReference>
<keyword evidence="2" id="KW-1185">Reference proteome</keyword>
<dbReference type="Proteomes" id="UP000821845">
    <property type="component" value="Chromosome 2"/>
</dbReference>